<dbReference type="EMBL" id="SZUA01000003">
    <property type="protein sequence ID" value="TKR29485.1"/>
    <property type="molecule type" value="Genomic_DNA"/>
</dbReference>
<evidence type="ECO:0000256" key="3">
    <source>
        <dbReference type="ARBA" id="ARBA00023082"/>
    </source>
</evidence>
<comment type="similarity">
    <text evidence="1">Belongs to the sigma-70 factor family. ECF subfamily.</text>
</comment>
<name>A0A4U5JKA0_9GAMM</name>
<dbReference type="Pfam" id="PF07638">
    <property type="entry name" value="Sigma70_ECF"/>
    <property type="match status" value="1"/>
</dbReference>
<keyword evidence="2" id="KW-0805">Transcription regulation</keyword>
<dbReference type="GO" id="GO:0016987">
    <property type="term" value="F:sigma factor activity"/>
    <property type="evidence" value="ECO:0007669"/>
    <property type="project" value="UniProtKB-KW"/>
</dbReference>
<dbReference type="Proteomes" id="UP000308707">
    <property type="component" value="Unassembled WGS sequence"/>
</dbReference>
<evidence type="ECO:0000259" key="5">
    <source>
        <dbReference type="Pfam" id="PF07638"/>
    </source>
</evidence>
<evidence type="ECO:0000313" key="6">
    <source>
        <dbReference type="EMBL" id="TKR29485.1"/>
    </source>
</evidence>
<gene>
    <name evidence="6" type="ORF">FCE95_15190</name>
</gene>
<evidence type="ECO:0000256" key="1">
    <source>
        <dbReference type="ARBA" id="ARBA00010641"/>
    </source>
</evidence>
<evidence type="ECO:0000256" key="4">
    <source>
        <dbReference type="ARBA" id="ARBA00023163"/>
    </source>
</evidence>
<comment type="caution">
    <text evidence="6">The sequence shown here is derived from an EMBL/GenBank/DDBJ whole genome shotgun (WGS) entry which is preliminary data.</text>
</comment>
<dbReference type="PANTHER" id="PTHR43133:SF39">
    <property type="entry name" value="SIMILAR TO RNA POLYMERASE SIGMA-E FACTOR"/>
    <property type="match status" value="1"/>
</dbReference>
<protein>
    <submittedName>
        <fullName evidence="6">Sigma-70 family RNA polymerase sigma factor</fullName>
    </submittedName>
</protein>
<dbReference type="InterPro" id="IPR014284">
    <property type="entry name" value="RNA_pol_sigma-70_dom"/>
</dbReference>
<feature type="domain" description="RNA polymerase sigma-70 ECF-like HTH" evidence="5">
    <location>
        <begin position="4"/>
        <end position="181"/>
    </location>
</feature>
<dbReference type="InterPro" id="IPR013325">
    <property type="entry name" value="RNA_pol_sigma_r2"/>
</dbReference>
<dbReference type="SUPFAM" id="SSF88659">
    <property type="entry name" value="Sigma3 and sigma4 domains of RNA polymerase sigma factors"/>
    <property type="match status" value="1"/>
</dbReference>
<dbReference type="InterPro" id="IPR039425">
    <property type="entry name" value="RNA_pol_sigma-70-like"/>
</dbReference>
<dbReference type="SUPFAM" id="SSF88946">
    <property type="entry name" value="Sigma2 domain of RNA polymerase sigma factors"/>
    <property type="match status" value="1"/>
</dbReference>
<dbReference type="InterPro" id="IPR036388">
    <property type="entry name" value="WH-like_DNA-bd_sf"/>
</dbReference>
<dbReference type="AlphaFoldDB" id="A0A4U5JKA0"/>
<keyword evidence="4" id="KW-0804">Transcription</keyword>
<reference evidence="6 7" key="1">
    <citation type="submission" date="2019-04" db="EMBL/GenBank/DDBJ databases">
        <title>Reference strain of H23.</title>
        <authorList>
            <person name="Luo X."/>
        </authorList>
    </citation>
    <scope>NUCLEOTIDE SEQUENCE [LARGE SCALE GENOMIC DNA]</scope>
    <source>
        <strain evidence="6 7">H23</strain>
    </source>
</reference>
<dbReference type="OrthoDB" id="6023540at2"/>
<dbReference type="InterPro" id="IPR013324">
    <property type="entry name" value="RNA_pol_sigma_r3/r4-like"/>
</dbReference>
<dbReference type="NCBIfam" id="TIGR02937">
    <property type="entry name" value="sigma70-ECF"/>
    <property type="match status" value="1"/>
</dbReference>
<dbReference type="PANTHER" id="PTHR43133">
    <property type="entry name" value="RNA POLYMERASE ECF-TYPE SIGMA FACTO"/>
    <property type="match status" value="1"/>
</dbReference>
<evidence type="ECO:0000313" key="7">
    <source>
        <dbReference type="Proteomes" id="UP000308707"/>
    </source>
</evidence>
<keyword evidence="7" id="KW-1185">Reference proteome</keyword>
<sequence>MEVESVTVLLNRARAGDAAAGDRAYALVYEQLRSAAHRQLRRRRDRTLCTTALVSEAWLKLAHADVDARDREHFLALASRAMRMIVIDQARRSLAEKRGGDHLRVTLTDNLAEDERGAEDLLALDEALGRLAEADPRLAQVVEWRYFGGLTEPEIARMLGVTDRTVRRDWRKARAFLLRRMAHEDAADA</sequence>
<organism evidence="6 7">
    <name type="scientific">Luteimonas gilva</name>
    <dbReference type="NCBI Taxonomy" id="2572684"/>
    <lineage>
        <taxon>Bacteria</taxon>
        <taxon>Pseudomonadati</taxon>
        <taxon>Pseudomonadota</taxon>
        <taxon>Gammaproteobacteria</taxon>
        <taxon>Lysobacterales</taxon>
        <taxon>Lysobacteraceae</taxon>
        <taxon>Luteimonas</taxon>
    </lineage>
</organism>
<keyword evidence="3" id="KW-0731">Sigma factor</keyword>
<dbReference type="InterPro" id="IPR011517">
    <property type="entry name" value="RNA_pol_sigma70_ECF-like"/>
</dbReference>
<proteinExistence type="inferred from homology"/>
<dbReference type="GO" id="GO:0006352">
    <property type="term" value="P:DNA-templated transcription initiation"/>
    <property type="evidence" value="ECO:0007669"/>
    <property type="project" value="InterPro"/>
</dbReference>
<dbReference type="RefSeq" id="WP_137267887.1">
    <property type="nucleotide sequence ID" value="NZ_SZUA01000003.1"/>
</dbReference>
<accession>A0A4U5JKA0</accession>
<dbReference type="Gene3D" id="1.10.10.10">
    <property type="entry name" value="Winged helix-like DNA-binding domain superfamily/Winged helix DNA-binding domain"/>
    <property type="match status" value="1"/>
</dbReference>
<evidence type="ECO:0000256" key="2">
    <source>
        <dbReference type="ARBA" id="ARBA00023015"/>
    </source>
</evidence>
<dbReference type="InterPro" id="IPR053812">
    <property type="entry name" value="HTH_Sigma70_ECF-like"/>
</dbReference>
<dbReference type="NCBIfam" id="TIGR02999">
    <property type="entry name" value="Sig-70_X6"/>
    <property type="match status" value="1"/>
</dbReference>